<name>A0ABW1BAS4_9ACTN</name>
<sequence length="374" mass="39060">MKANDAGGVFVPEEESMANDQPSALRHSVVLAVDPFDVLTRVAQDLERRGAYRVWTTELPGRDAVLRAMHIGAATSTVRLGTGIAYAPTRHPVLAASSAHEANLATGGRFALGIGTGATPIRQAIGAEFDHPGVRLAEYVALVKAALTARDGLEFTGRFYNVSLPELRLGMIGEPPKVIASGLNPAALKAVARTADGIALHPLALLQPYLDDVVLPAVAAGKGPNTPELLVWCVTSVDHDRAAARKRARVRLALYLANPGFARLLVGHRWESAGERIRAAAAAAGPRPDWSDISGLVPDGLLDELALSGSPDEVRDQLTAMHSRLADRGITEIALQVPGMAASPAELDDQLGGIGDVLTKPASAVPGDGARSGG</sequence>
<dbReference type="InterPro" id="IPR050564">
    <property type="entry name" value="F420-G6PD/mer"/>
</dbReference>
<dbReference type="InterPro" id="IPR036661">
    <property type="entry name" value="Luciferase-like_sf"/>
</dbReference>
<protein>
    <submittedName>
        <fullName evidence="3">LLM class flavin-dependent oxidoreductase</fullName>
    </submittedName>
</protein>
<gene>
    <name evidence="3" type="ORF">ACFQGO_22670</name>
</gene>
<dbReference type="Proteomes" id="UP001596112">
    <property type="component" value="Unassembled WGS sequence"/>
</dbReference>
<dbReference type="Pfam" id="PF00296">
    <property type="entry name" value="Bac_luciferase"/>
    <property type="match status" value="1"/>
</dbReference>
<organism evidence="3 4">
    <name type="scientific">Streptomyces heilongjiangensis</name>
    <dbReference type="NCBI Taxonomy" id="945052"/>
    <lineage>
        <taxon>Bacteria</taxon>
        <taxon>Bacillati</taxon>
        <taxon>Actinomycetota</taxon>
        <taxon>Actinomycetes</taxon>
        <taxon>Kitasatosporales</taxon>
        <taxon>Streptomycetaceae</taxon>
        <taxon>Streptomyces</taxon>
    </lineage>
</organism>
<keyword evidence="1" id="KW-0560">Oxidoreductase</keyword>
<feature type="domain" description="Luciferase-like" evidence="2">
    <location>
        <begin position="8"/>
        <end position="327"/>
    </location>
</feature>
<dbReference type="RefSeq" id="WP_272171768.1">
    <property type="nucleotide sequence ID" value="NZ_JAQOSL010000036.1"/>
</dbReference>
<comment type="caution">
    <text evidence="3">The sequence shown here is derived from an EMBL/GenBank/DDBJ whole genome shotgun (WGS) entry which is preliminary data.</text>
</comment>
<dbReference type="SUPFAM" id="SSF51679">
    <property type="entry name" value="Bacterial luciferase-like"/>
    <property type="match status" value="1"/>
</dbReference>
<dbReference type="PANTHER" id="PTHR43244:SF1">
    <property type="entry name" value="5,10-METHYLENETETRAHYDROMETHANOPTERIN REDUCTASE"/>
    <property type="match status" value="1"/>
</dbReference>
<keyword evidence="4" id="KW-1185">Reference proteome</keyword>
<evidence type="ECO:0000256" key="1">
    <source>
        <dbReference type="ARBA" id="ARBA00023002"/>
    </source>
</evidence>
<dbReference type="EMBL" id="JBHSNZ010000015">
    <property type="protein sequence ID" value="MFC5810268.1"/>
    <property type="molecule type" value="Genomic_DNA"/>
</dbReference>
<dbReference type="PANTHER" id="PTHR43244">
    <property type="match status" value="1"/>
</dbReference>
<proteinExistence type="predicted"/>
<evidence type="ECO:0000259" key="2">
    <source>
        <dbReference type="Pfam" id="PF00296"/>
    </source>
</evidence>
<accession>A0ABW1BAS4</accession>
<reference evidence="4" key="1">
    <citation type="journal article" date="2019" name="Int. J. Syst. Evol. Microbiol.">
        <title>The Global Catalogue of Microorganisms (GCM) 10K type strain sequencing project: providing services to taxonomists for standard genome sequencing and annotation.</title>
        <authorList>
            <consortium name="The Broad Institute Genomics Platform"/>
            <consortium name="The Broad Institute Genome Sequencing Center for Infectious Disease"/>
            <person name="Wu L."/>
            <person name="Ma J."/>
        </authorList>
    </citation>
    <scope>NUCLEOTIDE SEQUENCE [LARGE SCALE GENOMIC DNA]</scope>
    <source>
        <strain evidence="4">JCM 9918</strain>
    </source>
</reference>
<dbReference type="InterPro" id="IPR011251">
    <property type="entry name" value="Luciferase-like_dom"/>
</dbReference>
<evidence type="ECO:0000313" key="4">
    <source>
        <dbReference type="Proteomes" id="UP001596112"/>
    </source>
</evidence>
<evidence type="ECO:0000313" key="3">
    <source>
        <dbReference type="EMBL" id="MFC5810268.1"/>
    </source>
</evidence>
<dbReference type="Gene3D" id="3.20.20.30">
    <property type="entry name" value="Luciferase-like domain"/>
    <property type="match status" value="1"/>
</dbReference>